<keyword evidence="2" id="KW-1185">Reference proteome</keyword>
<accession>A0ABQ5M9C4</accession>
<dbReference type="Proteomes" id="UP001419084">
    <property type="component" value="Unassembled WGS sequence"/>
</dbReference>
<name>A0ABQ5M9C4_9FIRM</name>
<organism evidence="1 2">
    <name type="scientific">Lacrimispora amygdalina</name>
    <dbReference type="NCBI Taxonomy" id="253257"/>
    <lineage>
        <taxon>Bacteria</taxon>
        <taxon>Bacillati</taxon>
        <taxon>Bacillota</taxon>
        <taxon>Clostridia</taxon>
        <taxon>Lachnospirales</taxon>
        <taxon>Lachnospiraceae</taxon>
        <taxon>Lacrimispora</taxon>
    </lineage>
</organism>
<dbReference type="EMBL" id="BRPJ01000074">
    <property type="protein sequence ID" value="GLB31551.1"/>
    <property type="molecule type" value="Genomic_DNA"/>
</dbReference>
<protein>
    <submittedName>
        <fullName evidence="1">Uncharacterized protein</fullName>
    </submittedName>
</protein>
<sequence>MAEGCHYTSSTFIPWSEEYTPWTYTSWFLITNVAKVLVEIFGIAGISTAEDDINFFYVLNFMSSLIYGATHDKIYFSLLTNNCSE</sequence>
<comment type="caution">
    <text evidence="1">The sequence shown here is derived from an EMBL/GenBank/DDBJ whole genome shotgun (WGS) entry which is preliminary data.</text>
</comment>
<evidence type="ECO:0000313" key="1">
    <source>
        <dbReference type="EMBL" id="GLB31551.1"/>
    </source>
</evidence>
<reference evidence="1 2" key="1">
    <citation type="journal article" date="2024" name="Int. J. Syst. Evol. Microbiol.">
        <title>Lacrimispora brassicae sp. nov. isolated from fermented cabbage, and proposal of Clostridium indicum Gundawar et al. 2019 and Clostridium methoxybenzovorans Mechichi et al. 1999 as heterotypic synonyms of Lacrimispora amygdalina (Parshina et al. 2003) Haas and Blanchard 2020 and Lacrimispora indolis (McClung and McCoy 1957) Haas and Blanchard 2020, respectively.</title>
        <authorList>
            <person name="Kobayashi H."/>
            <person name="Tanizawa Y."/>
            <person name="Sakamoto M."/>
            <person name="Ohkuma M."/>
            <person name="Tohno M."/>
        </authorList>
    </citation>
    <scope>NUCLEOTIDE SEQUENCE [LARGE SCALE GENOMIC DNA]</scope>
    <source>
        <strain evidence="1 2">DSM 12857</strain>
    </source>
</reference>
<gene>
    <name evidence="1" type="ORF">LAD12857_34740</name>
</gene>
<evidence type="ECO:0000313" key="2">
    <source>
        <dbReference type="Proteomes" id="UP001419084"/>
    </source>
</evidence>
<proteinExistence type="predicted"/>